<dbReference type="OrthoDB" id="10409300at2759"/>
<sequence length="81" mass="9184">MATTTKSNTPQFSKWHLIAILGVGTSVALGFAYWYYKKKNSKNSKKLCDDVHENAEDKPLTKELKNIILKKNKILNNPNSC</sequence>
<proteinExistence type="predicted"/>
<name>A0A8X6F7D4_TRICU</name>
<keyword evidence="3" id="KW-1185">Reference proteome</keyword>
<gene>
    <name evidence="2" type="ORF">TNCT_686681</name>
</gene>
<organism evidence="2 3">
    <name type="scientific">Trichonephila clavata</name>
    <name type="common">Joro spider</name>
    <name type="synonym">Nephila clavata</name>
    <dbReference type="NCBI Taxonomy" id="2740835"/>
    <lineage>
        <taxon>Eukaryota</taxon>
        <taxon>Metazoa</taxon>
        <taxon>Ecdysozoa</taxon>
        <taxon>Arthropoda</taxon>
        <taxon>Chelicerata</taxon>
        <taxon>Arachnida</taxon>
        <taxon>Araneae</taxon>
        <taxon>Araneomorphae</taxon>
        <taxon>Entelegynae</taxon>
        <taxon>Araneoidea</taxon>
        <taxon>Nephilidae</taxon>
        <taxon>Trichonephila</taxon>
    </lineage>
</organism>
<protein>
    <recommendedName>
        <fullName evidence="4">Transmembrane protein</fullName>
    </recommendedName>
</protein>
<keyword evidence="1" id="KW-0812">Transmembrane</keyword>
<evidence type="ECO:0000313" key="3">
    <source>
        <dbReference type="Proteomes" id="UP000887116"/>
    </source>
</evidence>
<evidence type="ECO:0000256" key="1">
    <source>
        <dbReference type="SAM" id="Phobius"/>
    </source>
</evidence>
<keyword evidence="1" id="KW-0472">Membrane</keyword>
<comment type="caution">
    <text evidence="2">The sequence shown here is derived from an EMBL/GenBank/DDBJ whole genome shotgun (WGS) entry which is preliminary data.</text>
</comment>
<dbReference type="Proteomes" id="UP000887116">
    <property type="component" value="Unassembled WGS sequence"/>
</dbReference>
<accession>A0A8X6F7D4</accession>
<feature type="transmembrane region" description="Helical" evidence="1">
    <location>
        <begin position="15"/>
        <end position="36"/>
    </location>
</feature>
<keyword evidence="1" id="KW-1133">Transmembrane helix</keyword>
<evidence type="ECO:0008006" key="4">
    <source>
        <dbReference type="Google" id="ProtNLM"/>
    </source>
</evidence>
<reference evidence="2" key="1">
    <citation type="submission" date="2020-07" db="EMBL/GenBank/DDBJ databases">
        <title>Multicomponent nature underlies the extraordinary mechanical properties of spider dragline silk.</title>
        <authorList>
            <person name="Kono N."/>
            <person name="Nakamura H."/>
            <person name="Mori M."/>
            <person name="Yoshida Y."/>
            <person name="Ohtoshi R."/>
            <person name="Malay A.D."/>
            <person name="Moran D.A.P."/>
            <person name="Tomita M."/>
            <person name="Numata K."/>
            <person name="Arakawa K."/>
        </authorList>
    </citation>
    <scope>NUCLEOTIDE SEQUENCE</scope>
</reference>
<evidence type="ECO:0000313" key="2">
    <source>
        <dbReference type="EMBL" id="GFQ71534.1"/>
    </source>
</evidence>
<dbReference type="AlphaFoldDB" id="A0A8X6F7D4"/>
<dbReference type="EMBL" id="BMAO01011129">
    <property type="protein sequence ID" value="GFQ71534.1"/>
    <property type="molecule type" value="Genomic_DNA"/>
</dbReference>